<dbReference type="EMBL" id="JAPFFM010000004">
    <property type="protein sequence ID" value="KAJ6764647.1"/>
    <property type="molecule type" value="Genomic_DNA"/>
</dbReference>
<evidence type="ECO:0000313" key="1">
    <source>
        <dbReference type="EMBL" id="KAJ6764647.1"/>
    </source>
</evidence>
<keyword evidence="2" id="KW-1185">Reference proteome</keyword>
<dbReference type="Proteomes" id="UP001151752">
    <property type="component" value="Chromosome 12"/>
</dbReference>
<dbReference type="AlphaFoldDB" id="A0A9Q0WCU9"/>
<organism evidence="1 2">
    <name type="scientific">Salix koriyanagi</name>
    <dbReference type="NCBI Taxonomy" id="2511006"/>
    <lineage>
        <taxon>Eukaryota</taxon>
        <taxon>Viridiplantae</taxon>
        <taxon>Streptophyta</taxon>
        <taxon>Embryophyta</taxon>
        <taxon>Tracheophyta</taxon>
        <taxon>Spermatophyta</taxon>
        <taxon>Magnoliopsida</taxon>
        <taxon>eudicotyledons</taxon>
        <taxon>Gunneridae</taxon>
        <taxon>Pentapetalae</taxon>
        <taxon>rosids</taxon>
        <taxon>fabids</taxon>
        <taxon>Malpighiales</taxon>
        <taxon>Salicaceae</taxon>
        <taxon>Saliceae</taxon>
        <taxon>Salix</taxon>
    </lineage>
</organism>
<reference evidence="1" key="2">
    <citation type="journal article" date="2023" name="Int. J. Mol. Sci.">
        <title>De Novo Assembly and Annotation of 11 Diverse Shrub Willow (Salix) Genomes Reveals Novel Gene Organization in Sex-Linked Regions.</title>
        <authorList>
            <person name="Hyden B."/>
            <person name="Feng K."/>
            <person name="Yates T.B."/>
            <person name="Jawdy S."/>
            <person name="Cereghino C."/>
            <person name="Smart L.B."/>
            <person name="Muchero W."/>
        </authorList>
    </citation>
    <scope>NUCLEOTIDE SEQUENCE</scope>
    <source>
        <tissue evidence="1">Shoot tip</tissue>
    </source>
</reference>
<protein>
    <submittedName>
        <fullName evidence="1">Uncharacterized protein</fullName>
    </submittedName>
</protein>
<reference evidence="1" key="1">
    <citation type="submission" date="2022-11" db="EMBL/GenBank/DDBJ databases">
        <authorList>
            <person name="Hyden B.L."/>
            <person name="Feng K."/>
            <person name="Yates T."/>
            <person name="Jawdy S."/>
            <person name="Smart L.B."/>
            <person name="Muchero W."/>
        </authorList>
    </citation>
    <scope>NUCLEOTIDE SEQUENCE</scope>
    <source>
        <tissue evidence="1">Shoot tip</tissue>
    </source>
</reference>
<accession>A0A9Q0WCU9</accession>
<sequence length="108" mass="12305">MQQRSRGPRSSGYPVSTKAEGLTWKYHSWRRQQVNLLPSSPQIFRSSLPVSLPLFLSARRTFREAKLKHSSKIKRAQHQLLISSASVIAAGGWQEPLNIIFNPEKTHL</sequence>
<proteinExistence type="predicted"/>
<name>A0A9Q0WCU9_9ROSI</name>
<evidence type="ECO:0000313" key="2">
    <source>
        <dbReference type="Proteomes" id="UP001151752"/>
    </source>
</evidence>
<gene>
    <name evidence="1" type="ORF">OIU74_023517</name>
</gene>
<comment type="caution">
    <text evidence="1">The sequence shown here is derived from an EMBL/GenBank/DDBJ whole genome shotgun (WGS) entry which is preliminary data.</text>
</comment>